<dbReference type="AlphaFoldDB" id="A0A3E0LTC0"/>
<gene>
    <name evidence="2" type="ORF">DWQ51_14930</name>
</gene>
<dbReference type="EMBL" id="QQWD01000017">
    <property type="protein sequence ID" value="REJ50678.1"/>
    <property type="molecule type" value="Genomic_DNA"/>
</dbReference>
<feature type="region of interest" description="Disordered" evidence="1">
    <location>
        <begin position="467"/>
        <end position="504"/>
    </location>
</feature>
<name>A0A3E0LTC0_9CHRO</name>
<feature type="region of interest" description="Disordered" evidence="1">
    <location>
        <begin position="1"/>
        <end position="211"/>
    </location>
</feature>
<accession>A0A3E0LTC0</accession>
<feature type="compositionally biased region" description="Basic and acidic residues" evidence="1">
    <location>
        <begin position="74"/>
        <end position="88"/>
    </location>
</feature>
<evidence type="ECO:0000313" key="3">
    <source>
        <dbReference type="Proteomes" id="UP000257002"/>
    </source>
</evidence>
<evidence type="ECO:0000313" key="2">
    <source>
        <dbReference type="EMBL" id="REJ50678.1"/>
    </source>
</evidence>
<sequence length="504" mass="54692">MFKITDLTTNQPVPPNPIINNNPAPPYALAPTPQNGPPLTSPLPQNPTPTNPVPLVNPPGTTPSFSPFPGQKGNKNDQKNDPPDEKETPPWFIPFPYPYSPFKEPFNFNPDPSSTTTGPYVVNDPVLDLGLNPPPIPITQPTPTTPTTNPTSPSNPSNKIPTTTPTTSPPDPNKDKNPVPFFPPFPIINPKDPKIEQPPNNPPPVNQTPPGNNCCVPTPVDQKLDSANNKLDALTPTLQAVDFSVLKAINDKLGPQINGGLSGYLQDRFTKLWNSRVIDRALNLMAVGASLHNAIMLSRDLGTTLIETTGNVLAAVGIKNADGEAFDFSTIIGETVENFVKSAVGSENYTKLKQTWVKANRILTAGANLIDSVRSMQNTIIEAQEVVGGWVAKIGNGLSQDGIVNDDTIDWMPEKPNFKNPFLRAQETIENLTEATESVNQLAAAVIETQELTKQINDNYKAFTDEINIKSDEKKTKEKDKKEESESSEINKSDLKEGAPNDAD</sequence>
<protein>
    <submittedName>
        <fullName evidence="2">Uncharacterized protein</fullName>
    </submittedName>
</protein>
<dbReference type="PRINTS" id="PR01217">
    <property type="entry name" value="PRICHEXTENSN"/>
</dbReference>
<feature type="compositionally biased region" description="Pro residues" evidence="1">
    <location>
        <begin position="132"/>
        <end position="144"/>
    </location>
</feature>
<feature type="compositionally biased region" description="Pro residues" evidence="1">
    <location>
        <begin position="12"/>
        <end position="61"/>
    </location>
</feature>
<comment type="caution">
    <text evidence="2">The sequence shown here is derived from an EMBL/GenBank/DDBJ whole genome shotgun (WGS) entry which is preliminary data.</text>
</comment>
<proteinExistence type="predicted"/>
<evidence type="ECO:0000256" key="1">
    <source>
        <dbReference type="SAM" id="MobiDB-lite"/>
    </source>
</evidence>
<feature type="compositionally biased region" description="Low complexity" evidence="1">
    <location>
        <begin position="145"/>
        <end position="166"/>
    </location>
</feature>
<organism evidence="2 3">
    <name type="scientific">Microcystis wesenbergii TW10</name>
    <dbReference type="NCBI Taxonomy" id="2060474"/>
    <lineage>
        <taxon>Bacteria</taxon>
        <taxon>Bacillati</taxon>
        <taxon>Cyanobacteriota</taxon>
        <taxon>Cyanophyceae</taxon>
        <taxon>Oscillatoriophycideae</taxon>
        <taxon>Chroococcales</taxon>
        <taxon>Microcystaceae</taxon>
        <taxon>Microcystis</taxon>
    </lineage>
</organism>
<dbReference type="Proteomes" id="UP000257002">
    <property type="component" value="Unassembled WGS sequence"/>
</dbReference>
<reference evidence="2 3" key="1">
    <citation type="submission" date="2017-10" db="EMBL/GenBank/DDBJ databases">
        <title>A large-scale comparative metagenomic study reveals the eutrophication-driven functional interactions in six Microcystis-epibionts communities.</title>
        <authorList>
            <person name="Li Q."/>
            <person name="Lin F."/>
        </authorList>
    </citation>
    <scope>NUCLEOTIDE SEQUENCE [LARGE SCALE GENOMIC DNA]</scope>
    <source>
        <strain evidence="2">TW10</strain>
    </source>
</reference>